<dbReference type="STRING" id="1890364.A0A2P6NXE4"/>
<feature type="domain" description="C2" evidence="2">
    <location>
        <begin position="574"/>
        <end position="692"/>
    </location>
</feature>
<dbReference type="Gene3D" id="2.60.40.150">
    <property type="entry name" value="C2 domain"/>
    <property type="match status" value="2"/>
</dbReference>
<dbReference type="Pfam" id="PF06292">
    <property type="entry name" value="MUN"/>
    <property type="match status" value="1"/>
</dbReference>
<dbReference type="Pfam" id="PF02893">
    <property type="entry name" value="GRAM"/>
    <property type="match status" value="1"/>
</dbReference>
<dbReference type="CDD" id="cd00030">
    <property type="entry name" value="C2"/>
    <property type="match status" value="2"/>
</dbReference>
<reference evidence="5 6" key="1">
    <citation type="journal article" date="2018" name="Genome Biol. Evol.">
        <title>Multiple Roots of Fruiting Body Formation in Amoebozoa.</title>
        <authorList>
            <person name="Hillmann F."/>
            <person name="Forbes G."/>
            <person name="Novohradska S."/>
            <person name="Ferling I."/>
            <person name="Riege K."/>
            <person name="Groth M."/>
            <person name="Westermann M."/>
            <person name="Marz M."/>
            <person name="Spaller T."/>
            <person name="Winckler T."/>
            <person name="Schaap P."/>
            <person name="Glockner G."/>
        </authorList>
    </citation>
    <scope>NUCLEOTIDE SEQUENCE [LARGE SCALE GENOMIC DNA]</scope>
    <source>
        <strain evidence="5 6">Jena</strain>
    </source>
</reference>
<feature type="domain" description="C2" evidence="2">
    <location>
        <begin position="58"/>
        <end position="179"/>
    </location>
</feature>
<comment type="caution">
    <text evidence="5">The sequence shown here is derived from an EMBL/GenBank/DDBJ whole genome shotgun (WGS) entry which is preliminary data.</text>
</comment>
<gene>
    <name evidence="5" type="ORF">PROFUN_03017</name>
</gene>
<dbReference type="InterPro" id="IPR035892">
    <property type="entry name" value="C2_domain_sf"/>
</dbReference>
<feature type="compositionally biased region" description="Low complexity" evidence="1">
    <location>
        <begin position="47"/>
        <end position="57"/>
    </location>
</feature>
<dbReference type="InterPro" id="IPR004182">
    <property type="entry name" value="GRAM"/>
</dbReference>
<keyword evidence="6" id="KW-1185">Reference proteome</keyword>
<evidence type="ECO:0000259" key="4">
    <source>
        <dbReference type="PROSITE" id="PS51259"/>
    </source>
</evidence>
<dbReference type="InterPro" id="IPR014770">
    <property type="entry name" value="Munc13_1"/>
</dbReference>
<protein>
    <submittedName>
        <fullName evidence="5">Uncharacterized protein</fullName>
    </submittedName>
</protein>
<dbReference type="PROSITE" id="PS51259">
    <property type="entry name" value="MHD2"/>
    <property type="match status" value="1"/>
</dbReference>
<feature type="compositionally biased region" description="Polar residues" evidence="1">
    <location>
        <begin position="1214"/>
        <end position="1230"/>
    </location>
</feature>
<dbReference type="Proteomes" id="UP000241769">
    <property type="component" value="Unassembled WGS sequence"/>
</dbReference>
<dbReference type="EMBL" id="MDYQ01000009">
    <property type="protein sequence ID" value="PRP88606.1"/>
    <property type="molecule type" value="Genomic_DNA"/>
</dbReference>
<dbReference type="Gene3D" id="3.10.20.90">
    <property type="entry name" value="Phosphatidylinositol 3-kinase Catalytic Subunit, Chain A, domain 1"/>
    <property type="match status" value="1"/>
</dbReference>
<sequence length="1562" mass="177973">MSINAFQARGLVSITKLHHYNTFPRDKAQQRETTMSLKVKKESVSRSPSKTDVASSSSDDDEELSQRERAKTIRSVTTDTYYVDLKVTEARGLTPKEKQGTINPYCCVKVEKMKFKTKVMHKSSNPKWTDFFQIPLTHVEKAVLNITIFDKASFGKESLGELNLPISRIKQANREGDWYALEGGKRKDSTIGEVYIVAEFRTTTKDAGTENESAKKYQTRFPDISAEEKLLSTFPAGLHQTGITISGTIYITDNHLCFYASHLGKHWRETILITDIKSMEKEHSILMMPNAISITTNEGKSFWFSQLQDRAKVYDLLSVRREMSGRQSNRASGEFSAPPSTKRISLTKSFTGSPSNKSTDENTSQTELVVRVKMPGDEKYQEVTIDTTRRVYTAVGIICSQFGLASTEDGSNYILCYKKKDKKKTSTKIRMEPQKPLSSYDLPHKAALILSPIDKTRVEIPQLPFTTYTEKFDISDNREDLAMEFAIHCAEFPMNLSDSSNRNPQDVIHALRKGLIISESAFESMSTRADRNGPGVESILIELETRFTNIDNHPYYHRKNFKTFEEYETWWQREKGVVLKQVSKLITTEKHFFATLHLKVVEAESLESKDLNGFSDPFALITIDGQRAKSKTKKKTLEPVWNENFEFQVTSATEPLTIELWDKDLMSSSDFICKLVIPASEMINNGSIDRWFDMEPSGRIKLSIRMEHPYSKYLHKLRDIMALCKHPVGTESNSPKTEVAVDYVAVALLKAKGLRGSSSGIDMKTSSEADRNIMSDTCITGGTVNHNRFYMDLSRALLSYQVREADESIINEDFTAFLEEYSQRFGVSHFFTRVAQLANIEGVFSPSADHIYTIEELLADIVHAKENSAIITLFEERLYRKTCEKLWVHVEEIIKNHTQLFPGNTSPNIMKSVCEVVRYLCDGDEERMTEKIKSYLKASIDEKYPEMISRSKKWASSNQSSDSAYPRKSLTVPQILHLCDTIKEEITTEAVFKKSFPDDIELIHSTTVQYFDLLMEELAPFCEEETSTDAFEIYFRAKKLAKAMNDSEANKKLIQLEKNFVPFVLMWLKEASSKLHNYVDNAFKMDRREALSDSVLHSSAVMDTFAAVFSSLEFLGSLEMRDPFFILNFTEVVCKTAKTFTSKQLEIFRIEVETVEPVKPQLRTGKRTSQRDNHPPFQLTKEHCIAINNVDSARKEMDKFVSELEQEMDRFESSKMNSEANPRDSSSSSPADLFERGTFETCIQETFASMKRDREIMMDVFYNQMRPFIRQYIESSAAQKEGRVAGALLSYLDDQLSVLSDNLYPALFKSVLKYLWVAIVKDLRSLIFPNQGAGTLMTLSEAQQLIQILKKLQDFFYAGGDGLTKETMNENTSTLEKLLGLYETPTRELIVIYTQLKNSNNGSNQANMKSTTIVPTMTADLEGVQSIHPKQILEGRKNDKIAQAFLKEAENPELHQKQQQIRQQFLLPESELILDTYKVTSDKTPGTLVLTTSYLLFDSVFSNSADSEDQIAILLTEIKKVTRLIVISENDERHTFSAYSCTNMMQDIINYAVLAGNKYVQE</sequence>
<dbReference type="PROSITE" id="PS50004">
    <property type="entry name" value="C2"/>
    <property type="match status" value="2"/>
</dbReference>
<dbReference type="InterPro" id="IPR014772">
    <property type="entry name" value="Munc13_dom-2"/>
</dbReference>
<feature type="domain" description="MHD2" evidence="4">
    <location>
        <begin position="1282"/>
        <end position="1393"/>
    </location>
</feature>
<dbReference type="InterPro" id="IPR000008">
    <property type="entry name" value="C2_dom"/>
</dbReference>
<organism evidence="5 6">
    <name type="scientific">Planoprotostelium fungivorum</name>
    <dbReference type="NCBI Taxonomy" id="1890364"/>
    <lineage>
        <taxon>Eukaryota</taxon>
        <taxon>Amoebozoa</taxon>
        <taxon>Evosea</taxon>
        <taxon>Variosea</taxon>
        <taxon>Cavosteliida</taxon>
        <taxon>Cavosteliaceae</taxon>
        <taxon>Planoprotostelium</taxon>
    </lineage>
</organism>
<dbReference type="PRINTS" id="PR00360">
    <property type="entry name" value="C2DOMAIN"/>
</dbReference>
<proteinExistence type="predicted"/>
<evidence type="ECO:0000256" key="1">
    <source>
        <dbReference type="SAM" id="MobiDB-lite"/>
    </source>
</evidence>
<dbReference type="SMART" id="SM00239">
    <property type="entry name" value="C2"/>
    <property type="match status" value="2"/>
</dbReference>
<dbReference type="Gene3D" id="1.20.58.1100">
    <property type="match status" value="1"/>
</dbReference>
<evidence type="ECO:0000259" key="2">
    <source>
        <dbReference type="PROSITE" id="PS50004"/>
    </source>
</evidence>
<feature type="region of interest" description="Disordered" evidence="1">
    <location>
        <begin position="1211"/>
        <end position="1233"/>
    </location>
</feature>
<feature type="region of interest" description="Disordered" evidence="1">
    <location>
        <begin position="23"/>
        <end position="70"/>
    </location>
</feature>
<accession>A0A2P6NXE4</accession>
<dbReference type="Pfam" id="PF00168">
    <property type="entry name" value="C2"/>
    <property type="match status" value="2"/>
</dbReference>
<evidence type="ECO:0000313" key="6">
    <source>
        <dbReference type="Proteomes" id="UP000241769"/>
    </source>
</evidence>
<feature type="compositionally biased region" description="Polar residues" evidence="1">
    <location>
        <begin position="338"/>
        <end position="366"/>
    </location>
</feature>
<dbReference type="InterPro" id="IPR010439">
    <property type="entry name" value="MUN_dom"/>
</dbReference>
<dbReference type="SUPFAM" id="SSF49562">
    <property type="entry name" value="C2 domain (Calcium/lipid-binding domain, CaLB)"/>
    <property type="match status" value="2"/>
</dbReference>
<feature type="region of interest" description="Disordered" evidence="1">
    <location>
        <begin position="325"/>
        <end position="366"/>
    </location>
</feature>
<dbReference type="Gene3D" id="1.10.357.50">
    <property type="match status" value="1"/>
</dbReference>
<dbReference type="InParanoid" id="A0A2P6NXE4"/>
<feature type="domain" description="MHD1" evidence="3">
    <location>
        <begin position="1031"/>
        <end position="1148"/>
    </location>
</feature>
<dbReference type="PROSITE" id="PS51258">
    <property type="entry name" value="MHD1"/>
    <property type="match status" value="1"/>
</dbReference>
<dbReference type="PANTHER" id="PTHR47263:SF1">
    <property type="entry name" value="C2 DOMAIN PROTEIN (AFU_ORTHOLOGUE AFUA_7G02350)"/>
    <property type="match status" value="1"/>
</dbReference>
<evidence type="ECO:0000259" key="3">
    <source>
        <dbReference type="PROSITE" id="PS51258"/>
    </source>
</evidence>
<dbReference type="InterPro" id="IPR011993">
    <property type="entry name" value="PH-like_dom_sf"/>
</dbReference>
<dbReference type="SMART" id="SM00568">
    <property type="entry name" value="GRAM"/>
    <property type="match status" value="2"/>
</dbReference>
<dbReference type="InterPro" id="IPR052811">
    <property type="entry name" value="Glucose_resp_signaling"/>
</dbReference>
<dbReference type="Gene3D" id="2.30.29.30">
    <property type="entry name" value="Pleckstrin-homology domain (PH domain)/Phosphotyrosine-binding domain (PTB)"/>
    <property type="match status" value="1"/>
</dbReference>
<name>A0A2P6NXE4_9EUKA</name>
<dbReference type="OrthoDB" id="30474at2759"/>
<evidence type="ECO:0000313" key="5">
    <source>
        <dbReference type="EMBL" id="PRP88606.1"/>
    </source>
</evidence>
<dbReference type="PANTHER" id="PTHR47263">
    <property type="entry name" value="ADENYLATE CYCLASE ACTIVATION PROTEIN GIT1"/>
    <property type="match status" value="1"/>
</dbReference>